<comment type="caution">
    <text evidence="2">The sequence shown here is derived from an EMBL/GenBank/DDBJ whole genome shotgun (WGS) entry which is preliminary data.</text>
</comment>
<dbReference type="Gene3D" id="3.40.630.30">
    <property type="match status" value="1"/>
</dbReference>
<reference evidence="2 3" key="1">
    <citation type="submission" date="2019-12" db="EMBL/GenBank/DDBJ databases">
        <title>Novel species isolated from a subtropical stream in China.</title>
        <authorList>
            <person name="Lu H."/>
        </authorList>
    </citation>
    <scope>NUCLEOTIDE SEQUENCE [LARGE SCALE GENOMIC DNA]</scope>
    <source>
        <strain evidence="2 3">CY13W</strain>
    </source>
</reference>
<dbReference type="RefSeq" id="WP_161040539.1">
    <property type="nucleotide sequence ID" value="NZ_WWCM01000014.1"/>
</dbReference>
<dbReference type="EMBL" id="WWCM01000014">
    <property type="protein sequence ID" value="MYM41217.1"/>
    <property type="molecule type" value="Genomic_DNA"/>
</dbReference>
<evidence type="ECO:0000259" key="1">
    <source>
        <dbReference type="Pfam" id="PF13302"/>
    </source>
</evidence>
<accession>A0ABW9VNX5</accession>
<feature type="domain" description="N-acetyltransferase" evidence="1">
    <location>
        <begin position="13"/>
        <end position="143"/>
    </location>
</feature>
<dbReference type="SUPFAM" id="SSF55729">
    <property type="entry name" value="Acyl-CoA N-acyltransferases (Nat)"/>
    <property type="match status" value="1"/>
</dbReference>
<dbReference type="Proteomes" id="UP000478090">
    <property type="component" value="Unassembled WGS sequence"/>
</dbReference>
<dbReference type="PANTHER" id="PTHR43610:SF1">
    <property type="entry name" value="N-ACETYLTRANSFERASE DOMAIN-CONTAINING PROTEIN"/>
    <property type="match status" value="1"/>
</dbReference>
<dbReference type="PANTHER" id="PTHR43610">
    <property type="entry name" value="BLL6696 PROTEIN"/>
    <property type="match status" value="1"/>
</dbReference>
<dbReference type="InterPro" id="IPR016181">
    <property type="entry name" value="Acyl_CoA_acyltransferase"/>
</dbReference>
<dbReference type="InterPro" id="IPR000182">
    <property type="entry name" value="GNAT_dom"/>
</dbReference>
<sequence length="194" mass="21820">MRHDLVIEGYGYRLRPVGDQDAALVVALRSNPELNRFLHASSASIDDQLAWLAQYYQRAGDYYFVLERTDNGQAEGVIAVYDIDAASASGEWGRWILQPGSMAAVESARLIYQCAFEHLHMQAVYCRTVADNAKVVSFHDSCGISTRRTLAAHFTLGGKAYDAVEHRVSAAEWPELNQRLSKLSQMMQRRRKHG</sequence>
<evidence type="ECO:0000313" key="3">
    <source>
        <dbReference type="Proteomes" id="UP000478090"/>
    </source>
</evidence>
<protein>
    <submittedName>
        <fullName evidence="2">GNAT family N-acetyltransferase</fullName>
    </submittedName>
</protein>
<keyword evidence="3" id="KW-1185">Reference proteome</keyword>
<evidence type="ECO:0000313" key="2">
    <source>
        <dbReference type="EMBL" id="MYM41217.1"/>
    </source>
</evidence>
<proteinExistence type="predicted"/>
<organism evidence="2 3">
    <name type="scientific">Duganella qianjiadongensis</name>
    <dbReference type="NCBI Taxonomy" id="2692176"/>
    <lineage>
        <taxon>Bacteria</taxon>
        <taxon>Pseudomonadati</taxon>
        <taxon>Pseudomonadota</taxon>
        <taxon>Betaproteobacteria</taxon>
        <taxon>Burkholderiales</taxon>
        <taxon>Oxalobacteraceae</taxon>
        <taxon>Telluria group</taxon>
        <taxon>Duganella</taxon>
    </lineage>
</organism>
<dbReference type="Pfam" id="PF13302">
    <property type="entry name" value="Acetyltransf_3"/>
    <property type="match status" value="1"/>
</dbReference>
<name>A0ABW9VNX5_9BURK</name>
<gene>
    <name evidence="2" type="ORF">GTP27_18020</name>
</gene>